<comment type="caution">
    <text evidence="2">The sequence shown here is derived from an EMBL/GenBank/DDBJ whole genome shotgun (WGS) entry which is preliminary data.</text>
</comment>
<feature type="region of interest" description="Disordered" evidence="1">
    <location>
        <begin position="163"/>
        <end position="191"/>
    </location>
</feature>
<dbReference type="EMBL" id="BQNB010010248">
    <property type="protein sequence ID" value="GJS74680.1"/>
    <property type="molecule type" value="Genomic_DNA"/>
</dbReference>
<gene>
    <name evidence="2" type="ORF">Tco_0707521</name>
</gene>
<keyword evidence="3" id="KW-1185">Reference proteome</keyword>
<protein>
    <submittedName>
        <fullName evidence="2">Uncharacterized protein</fullName>
    </submittedName>
</protein>
<accession>A0ABQ4YCK8</accession>
<evidence type="ECO:0000313" key="3">
    <source>
        <dbReference type="Proteomes" id="UP001151760"/>
    </source>
</evidence>
<proteinExistence type="predicted"/>
<reference evidence="2" key="1">
    <citation type="journal article" date="2022" name="Int. J. Mol. Sci.">
        <title>Draft Genome of Tanacetum Coccineum: Genomic Comparison of Closely Related Tanacetum-Family Plants.</title>
        <authorList>
            <person name="Yamashiro T."/>
            <person name="Shiraishi A."/>
            <person name="Nakayama K."/>
            <person name="Satake H."/>
        </authorList>
    </citation>
    <scope>NUCLEOTIDE SEQUENCE</scope>
</reference>
<evidence type="ECO:0000313" key="2">
    <source>
        <dbReference type="EMBL" id="GJS74680.1"/>
    </source>
</evidence>
<organism evidence="2 3">
    <name type="scientific">Tanacetum coccineum</name>
    <dbReference type="NCBI Taxonomy" id="301880"/>
    <lineage>
        <taxon>Eukaryota</taxon>
        <taxon>Viridiplantae</taxon>
        <taxon>Streptophyta</taxon>
        <taxon>Embryophyta</taxon>
        <taxon>Tracheophyta</taxon>
        <taxon>Spermatophyta</taxon>
        <taxon>Magnoliopsida</taxon>
        <taxon>eudicotyledons</taxon>
        <taxon>Gunneridae</taxon>
        <taxon>Pentapetalae</taxon>
        <taxon>asterids</taxon>
        <taxon>campanulids</taxon>
        <taxon>Asterales</taxon>
        <taxon>Asteraceae</taxon>
        <taxon>Asteroideae</taxon>
        <taxon>Anthemideae</taxon>
        <taxon>Anthemidinae</taxon>
        <taxon>Tanacetum</taxon>
    </lineage>
</organism>
<name>A0ABQ4YCK8_9ASTR</name>
<sequence length="277" mass="32699">MVEEPLKMKKKDQVLFYEQKSLRLQAQFDEEARIAREKEEANAALIAQWNDIQDKVETNYELAQRLQAEEQEELTIEEKSKLFVQLLEKRRKFFAAKRAEEKRNKPPTKAQQRSIMTTYLKNMARWKPKDLKTKSFANIQDLFDKAMKRVNIFVDMDTKLVEGSKTREEESSKRAGDELEQEKSKKQKLDEKVEAEVDDAKEVEELKKCLEIVPDDRDDVTIDATPLSVKIPIVDYKIYQEGKKIFFKIIKADGKTQMYLTFTKMLKKFDREDLEVL</sequence>
<evidence type="ECO:0000256" key="1">
    <source>
        <dbReference type="SAM" id="MobiDB-lite"/>
    </source>
</evidence>
<reference evidence="2" key="2">
    <citation type="submission" date="2022-01" db="EMBL/GenBank/DDBJ databases">
        <authorList>
            <person name="Yamashiro T."/>
            <person name="Shiraishi A."/>
            <person name="Satake H."/>
            <person name="Nakayama K."/>
        </authorList>
    </citation>
    <scope>NUCLEOTIDE SEQUENCE</scope>
</reference>
<dbReference type="Proteomes" id="UP001151760">
    <property type="component" value="Unassembled WGS sequence"/>
</dbReference>